<dbReference type="EMBL" id="CP001737">
    <property type="protein sequence ID" value="ACV80024.1"/>
    <property type="molecule type" value="Genomic_DNA"/>
</dbReference>
<dbReference type="RefSeq" id="WP_015748856.1">
    <property type="nucleotide sequence ID" value="NC_013235.1"/>
</dbReference>
<dbReference type="Pfam" id="PF10604">
    <property type="entry name" value="Polyketide_cyc2"/>
    <property type="match status" value="1"/>
</dbReference>
<dbReference type="AlphaFoldDB" id="C8XG22"/>
<proteinExistence type="predicted"/>
<dbReference type="Proteomes" id="UP000002218">
    <property type="component" value="Chromosome"/>
</dbReference>
<dbReference type="InterPro" id="IPR023393">
    <property type="entry name" value="START-like_dom_sf"/>
</dbReference>
<keyword evidence="2" id="KW-1185">Reference proteome</keyword>
<accession>C8XG22</accession>
<gene>
    <name evidence="1" type="ordered locus">Namu_3720</name>
</gene>
<dbReference type="eggNOG" id="COG3832">
    <property type="taxonomic scope" value="Bacteria"/>
</dbReference>
<organism evidence="1 2">
    <name type="scientific">Nakamurella multipartita (strain ATCC 700099 / DSM 44233 / CIP 104796 / JCM 9543 / NBRC 105858 / Y-104)</name>
    <name type="common">Microsphaera multipartita</name>
    <dbReference type="NCBI Taxonomy" id="479431"/>
    <lineage>
        <taxon>Bacteria</taxon>
        <taxon>Bacillati</taxon>
        <taxon>Actinomycetota</taxon>
        <taxon>Actinomycetes</taxon>
        <taxon>Nakamurellales</taxon>
        <taxon>Nakamurellaceae</taxon>
        <taxon>Nakamurella</taxon>
    </lineage>
</organism>
<reference evidence="2" key="1">
    <citation type="submission" date="2009-09" db="EMBL/GenBank/DDBJ databases">
        <title>The complete genome of Nakamurella multipartita DSM 44233.</title>
        <authorList>
            <consortium name="US DOE Joint Genome Institute (JGI-PGF)"/>
            <person name="Lucas S."/>
            <person name="Copeland A."/>
            <person name="Lapidus A."/>
            <person name="Glavina del Rio T."/>
            <person name="Dalin E."/>
            <person name="Tice H."/>
            <person name="Bruce D."/>
            <person name="Goodwin L."/>
            <person name="Pitluck S."/>
            <person name="Kyrpides N."/>
            <person name="Mavromatis K."/>
            <person name="Ivanova N."/>
            <person name="Ovchinnikova G."/>
            <person name="Sims D."/>
            <person name="Meincke L."/>
            <person name="Brettin T."/>
            <person name="Detter J.C."/>
            <person name="Han C."/>
            <person name="Larimer F."/>
            <person name="Land M."/>
            <person name="Hauser L."/>
            <person name="Markowitz V."/>
            <person name="Cheng J.-F."/>
            <person name="Hugenholtz P."/>
            <person name="Woyke T."/>
            <person name="Wu D."/>
            <person name="Klenk H.-P."/>
            <person name="Eisen J.A."/>
        </authorList>
    </citation>
    <scope>NUCLEOTIDE SEQUENCE [LARGE SCALE GENOMIC DNA]</scope>
    <source>
        <strain evidence="2">ATCC 700099 / DSM 44233 / CIP 104796 / JCM 9543 / NBRC 105858 / Y-104</strain>
    </source>
</reference>
<dbReference type="OrthoDB" id="2898773at2"/>
<protein>
    <submittedName>
        <fullName evidence="1">Activator of Hsp90 ATPase 1 family protein</fullName>
    </submittedName>
</protein>
<sequence length="153" mass="17093">MAVDVETSIEIDCPRSVVAEFVSNPDNATRWYVNIKSVSWQTPAPAVVGSRIAFVAQFLGRRIAYTYEVREIVPDERFVMSTAQGPFPMQTTYTWRDAESGGTLMTLRNAGEPSGFGKMAAPMMVASMRRANQKDLERLKAILEDRQLSRILG</sequence>
<dbReference type="KEGG" id="nml:Namu_3720"/>
<dbReference type="InterPro" id="IPR019587">
    <property type="entry name" value="Polyketide_cyclase/dehydratase"/>
</dbReference>
<evidence type="ECO:0000313" key="2">
    <source>
        <dbReference type="Proteomes" id="UP000002218"/>
    </source>
</evidence>
<dbReference type="Gene3D" id="3.30.530.20">
    <property type="match status" value="1"/>
</dbReference>
<name>C8XG22_NAKMY</name>
<dbReference type="CDD" id="cd08865">
    <property type="entry name" value="SRPBCC_10"/>
    <property type="match status" value="1"/>
</dbReference>
<reference evidence="1 2" key="2">
    <citation type="journal article" date="2010" name="Stand. Genomic Sci.">
        <title>Complete genome sequence of Nakamurella multipartita type strain (Y-104).</title>
        <authorList>
            <person name="Tice H."/>
            <person name="Mayilraj S."/>
            <person name="Sims D."/>
            <person name="Lapidus A."/>
            <person name="Nolan M."/>
            <person name="Lucas S."/>
            <person name="Glavina Del Rio T."/>
            <person name="Copeland A."/>
            <person name="Cheng J.F."/>
            <person name="Meincke L."/>
            <person name="Bruce D."/>
            <person name="Goodwin L."/>
            <person name="Pitluck S."/>
            <person name="Ivanova N."/>
            <person name="Mavromatis K."/>
            <person name="Ovchinnikova G."/>
            <person name="Pati A."/>
            <person name="Chen A."/>
            <person name="Palaniappan K."/>
            <person name="Land M."/>
            <person name="Hauser L."/>
            <person name="Chang Y.J."/>
            <person name="Jeffries C.D."/>
            <person name="Detter J.C."/>
            <person name="Brettin T."/>
            <person name="Rohde M."/>
            <person name="Goker M."/>
            <person name="Bristow J."/>
            <person name="Eisen J.A."/>
            <person name="Markowitz V."/>
            <person name="Hugenholtz P."/>
            <person name="Kyrpides N.C."/>
            <person name="Klenk H.P."/>
            <person name="Chen F."/>
        </authorList>
    </citation>
    <scope>NUCLEOTIDE SEQUENCE [LARGE SCALE GENOMIC DNA]</scope>
    <source>
        <strain evidence="2">ATCC 700099 / DSM 44233 / CIP 104796 / JCM 9543 / NBRC 105858 / Y-104</strain>
    </source>
</reference>
<dbReference type="HOGENOM" id="CLU_132619_2_0_11"/>
<dbReference type="SUPFAM" id="SSF55961">
    <property type="entry name" value="Bet v1-like"/>
    <property type="match status" value="1"/>
</dbReference>
<evidence type="ECO:0000313" key="1">
    <source>
        <dbReference type="EMBL" id="ACV80024.1"/>
    </source>
</evidence>
<dbReference type="STRING" id="479431.Namu_3720"/>
<dbReference type="InParanoid" id="C8XG22"/>